<dbReference type="GO" id="GO:0020037">
    <property type="term" value="F:heme binding"/>
    <property type="evidence" value="ECO:0007669"/>
    <property type="project" value="InterPro"/>
</dbReference>
<dbReference type="NCBIfam" id="TIGR02604">
    <property type="entry name" value="Piru_Ver_Nterm"/>
    <property type="match status" value="1"/>
</dbReference>
<evidence type="ECO:0000256" key="4">
    <source>
        <dbReference type="PROSITE-ProRule" id="PRU00433"/>
    </source>
</evidence>
<dbReference type="SUPFAM" id="SSF48371">
    <property type="entry name" value="ARM repeat"/>
    <property type="match status" value="1"/>
</dbReference>
<dbReference type="Proteomes" id="UP000323917">
    <property type="component" value="Chromosome"/>
</dbReference>
<dbReference type="InterPro" id="IPR013428">
    <property type="entry name" value="Membrane-bound_put_N"/>
</dbReference>
<dbReference type="RefSeq" id="WP_148071786.1">
    <property type="nucleotide sequence ID" value="NZ_CP042913.1"/>
</dbReference>
<evidence type="ECO:0000259" key="5">
    <source>
        <dbReference type="PROSITE" id="PS51007"/>
    </source>
</evidence>
<sequence>MILLRNEFNGCLAWVLLFGLFQPNSGGGEPRCLVDGCKLELVAEEPAIVTPIGVTFDNQGRLLVVESHTHQRGDNYEGPEGDRLRRLSDTDGDGRFDHWQTFAEGFRHAMNVAVRDDDAVYLVTRNDVLLLRDTDGDGKSDKNERVAKIETDIDYPHNGLSGIFIHGDILYLGVGENFGGDYEIVGSDGRRIKNSGGVGTIYRCKLDGSELTRWADGFWNPFSLCMAAGELFCVDNDPDASPPCRLINVLPSGDYGHRFEYGRAGVHPLQAWNGELPGTLPMVCGTGEAPTAILYHRGYLWVTSWGDHRIERYQLTPQKDGTYAAQLTVVVQGDADFRPTGMAVAPDGSIYFADWVDRSYPVHGKGRLWRLELPPEMQTTLAPLNERPEPVPPKLVSLHSKRWNGSILKDELPGILRDALVSSDPEIRLFAVRWIAEERLTELLPDLERLLDEPPPSERYYLAILGAIDWLSREPKQRQQGIADELLVQELENPKRSAETRALALSLSSPDYQHLTPSKLREFLNSDSNELRLAAVRSLADRSTPDRLPVLEEIVNDPEQTLDIRIEALNGLAAEFDEHRNLFEALSTSKNTTLRKEAERILRLRGLGSVFPEEQPSAGDLQAWFDLLAEPGDADSGRRLFFSPVGPQCSVCHRFEGRGGNIGPDLSQVGKQMSRERVITSILDPSREIAPQYQPWILVTDEGQTFVGLRLPKAGDDGLEPYSDTGGKTFVLPSELIAHREPASTSIMPDGLTENLSIQDLRDLVTFLVSEAEAGK</sequence>
<dbReference type="InterPro" id="IPR013427">
    <property type="entry name" value="Haem-bd_dom_put"/>
</dbReference>
<dbReference type="SUPFAM" id="SSF63829">
    <property type="entry name" value="Calcium-dependent phosphotriesterase"/>
    <property type="match status" value="1"/>
</dbReference>
<dbReference type="SUPFAM" id="SSF46626">
    <property type="entry name" value="Cytochrome c"/>
    <property type="match status" value="1"/>
</dbReference>
<dbReference type="InterPro" id="IPR036909">
    <property type="entry name" value="Cyt_c-like_dom_sf"/>
</dbReference>
<dbReference type="PANTHER" id="PTHR33546:SF1">
    <property type="entry name" value="LARGE, MULTIFUNCTIONAL SECRETED PROTEIN"/>
    <property type="match status" value="1"/>
</dbReference>
<feature type="domain" description="Cytochrome c" evidence="5">
    <location>
        <begin position="632"/>
        <end position="772"/>
    </location>
</feature>
<dbReference type="InterPro" id="IPR016024">
    <property type="entry name" value="ARM-type_fold"/>
</dbReference>
<dbReference type="KEGG" id="bgok:Pr1d_02350"/>
<dbReference type="GO" id="GO:0009055">
    <property type="term" value="F:electron transfer activity"/>
    <property type="evidence" value="ECO:0007669"/>
    <property type="project" value="InterPro"/>
</dbReference>
<name>A0A5B9Q1Z1_9BACT</name>
<evidence type="ECO:0000256" key="1">
    <source>
        <dbReference type="ARBA" id="ARBA00022617"/>
    </source>
</evidence>
<evidence type="ECO:0000313" key="7">
    <source>
        <dbReference type="Proteomes" id="UP000323917"/>
    </source>
</evidence>
<dbReference type="AlphaFoldDB" id="A0A5B9Q1Z1"/>
<accession>A0A5B9Q1Z1</accession>
<proteinExistence type="predicted"/>
<keyword evidence="2 4" id="KW-0479">Metal-binding</keyword>
<dbReference type="EMBL" id="CP042913">
    <property type="protein sequence ID" value="QEG32974.1"/>
    <property type="molecule type" value="Genomic_DNA"/>
</dbReference>
<dbReference type="NCBIfam" id="TIGR02603">
    <property type="entry name" value="CxxCH_TIGR02603"/>
    <property type="match status" value="1"/>
</dbReference>
<dbReference type="PROSITE" id="PS51007">
    <property type="entry name" value="CYTC"/>
    <property type="match status" value="1"/>
</dbReference>
<keyword evidence="1 4" id="KW-0349">Heme</keyword>
<reference evidence="6 7" key="1">
    <citation type="submission" date="2019-08" db="EMBL/GenBank/DDBJ databases">
        <title>Deep-cultivation of Planctomycetes and their phenomic and genomic characterization uncovers novel biology.</title>
        <authorList>
            <person name="Wiegand S."/>
            <person name="Jogler M."/>
            <person name="Boedeker C."/>
            <person name="Pinto D."/>
            <person name="Vollmers J."/>
            <person name="Rivas-Marin E."/>
            <person name="Kohn T."/>
            <person name="Peeters S.H."/>
            <person name="Heuer A."/>
            <person name="Rast P."/>
            <person name="Oberbeckmann S."/>
            <person name="Bunk B."/>
            <person name="Jeske O."/>
            <person name="Meyerdierks A."/>
            <person name="Storesund J.E."/>
            <person name="Kallscheuer N."/>
            <person name="Luecker S."/>
            <person name="Lage O.M."/>
            <person name="Pohl T."/>
            <person name="Merkel B.J."/>
            <person name="Hornburger P."/>
            <person name="Mueller R.-W."/>
            <person name="Bruemmer F."/>
            <person name="Labrenz M."/>
            <person name="Spormann A.M."/>
            <person name="Op den Camp H."/>
            <person name="Overmann J."/>
            <person name="Amann R."/>
            <person name="Jetten M.S.M."/>
            <person name="Mascher T."/>
            <person name="Medema M.H."/>
            <person name="Devos D.P."/>
            <person name="Kaster A.-K."/>
            <person name="Ovreas L."/>
            <person name="Rohde M."/>
            <person name="Galperin M.Y."/>
            <person name="Jogler C."/>
        </authorList>
    </citation>
    <scope>NUCLEOTIDE SEQUENCE [LARGE SCALE GENOMIC DNA]</scope>
    <source>
        <strain evidence="6 7">Pr1d</strain>
    </source>
</reference>
<dbReference type="Gene3D" id="1.10.760.10">
    <property type="entry name" value="Cytochrome c-like domain"/>
    <property type="match status" value="1"/>
</dbReference>
<dbReference type="Gene3D" id="2.120.10.30">
    <property type="entry name" value="TolB, C-terminal domain"/>
    <property type="match status" value="1"/>
</dbReference>
<dbReference type="OrthoDB" id="232040at2"/>
<dbReference type="InterPro" id="IPR055557">
    <property type="entry name" value="DUF7133"/>
</dbReference>
<evidence type="ECO:0000256" key="2">
    <source>
        <dbReference type="ARBA" id="ARBA00022723"/>
    </source>
</evidence>
<keyword evidence="3 4" id="KW-0408">Iron</keyword>
<dbReference type="InterPro" id="IPR011989">
    <property type="entry name" value="ARM-like"/>
</dbReference>
<evidence type="ECO:0000256" key="3">
    <source>
        <dbReference type="ARBA" id="ARBA00023004"/>
    </source>
</evidence>
<gene>
    <name evidence="6" type="ORF">Pr1d_02350</name>
</gene>
<organism evidence="6 7">
    <name type="scientific">Bythopirellula goksoeyrii</name>
    <dbReference type="NCBI Taxonomy" id="1400387"/>
    <lineage>
        <taxon>Bacteria</taxon>
        <taxon>Pseudomonadati</taxon>
        <taxon>Planctomycetota</taxon>
        <taxon>Planctomycetia</taxon>
        <taxon>Pirellulales</taxon>
        <taxon>Lacipirellulaceae</taxon>
        <taxon>Bythopirellula</taxon>
    </lineage>
</organism>
<protein>
    <recommendedName>
        <fullName evidence="5">Cytochrome c domain-containing protein</fullName>
    </recommendedName>
</protein>
<dbReference type="InterPro" id="IPR011042">
    <property type="entry name" value="6-blade_b-propeller_TolB-like"/>
</dbReference>
<evidence type="ECO:0000313" key="6">
    <source>
        <dbReference type="EMBL" id="QEG32974.1"/>
    </source>
</evidence>
<dbReference type="PANTHER" id="PTHR33546">
    <property type="entry name" value="LARGE, MULTIFUNCTIONAL SECRETED PROTEIN-RELATED"/>
    <property type="match status" value="1"/>
</dbReference>
<dbReference type="Gene3D" id="1.25.10.10">
    <property type="entry name" value="Leucine-rich Repeat Variant"/>
    <property type="match status" value="1"/>
</dbReference>
<dbReference type="Pfam" id="PF23500">
    <property type="entry name" value="DUF7133"/>
    <property type="match status" value="1"/>
</dbReference>
<dbReference type="GO" id="GO:0046872">
    <property type="term" value="F:metal ion binding"/>
    <property type="evidence" value="ECO:0007669"/>
    <property type="project" value="UniProtKB-KW"/>
</dbReference>
<dbReference type="InterPro" id="IPR009056">
    <property type="entry name" value="Cyt_c-like_dom"/>
</dbReference>
<keyword evidence="7" id="KW-1185">Reference proteome</keyword>